<feature type="region of interest" description="Disordered" evidence="1">
    <location>
        <begin position="37"/>
        <end position="76"/>
    </location>
</feature>
<evidence type="ECO:0000313" key="14">
    <source>
        <dbReference type="Proteomes" id="UP000440732"/>
    </source>
</evidence>
<sequence length="93" mass="10543">MPSSDCFCLAVAACPALPRPVYQRCCRNRLRRPRRSSPLRLPVSFTEQVNDRSSHSIYTSRKLSEPPPSDGKHNGPIPVVYVRTDFSCLKNRV</sequence>
<dbReference type="Proteomes" id="UP000460718">
    <property type="component" value="Unassembled WGS sequence"/>
</dbReference>
<evidence type="ECO:0000313" key="17">
    <source>
        <dbReference type="Proteomes" id="UP000488956"/>
    </source>
</evidence>
<dbReference type="EMBL" id="QXFX01000011">
    <property type="protein sequence ID" value="KAE9139502.1"/>
    <property type="molecule type" value="Genomic_DNA"/>
</dbReference>
<evidence type="ECO:0000313" key="7">
    <source>
        <dbReference type="EMBL" id="KAE9237398.1"/>
    </source>
</evidence>
<evidence type="ECO:0000313" key="3">
    <source>
        <dbReference type="EMBL" id="KAE9026926.1"/>
    </source>
</evidence>
<accession>A0A6A3FTP6</accession>
<name>A0A6A3FTP6_9STRA</name>
<dbReference type="Proteomes" id="UP000440367">
    <property type="component" value="Unassembled WGS sequence"/>
</dbReference>
<evidence type="ECO:0000313" key="10">
    <source>
        <dbReference type="Proteomes" id="UP000429523"/>
    </source>
</evidence>
<dbReference type="Proteomes" id="UP000433483">
    <property type="component" value="Unassembled WGS sequence"/>
</dbReference>
<dbReference type="EMBL" id="QXGA01000010">
    <property type="protein sequence ID" value="KAE9155558.1"/>
    <property type="molecule type" value="Genomic_DNA"/>
</dbReference>
<reference evidence="10 11" key="1">
    <citation type="submission" date="2018-08" db="EMBL/GenBank/DDBJ databases">
        <title>Genomic investigation of the strawberry pathogen Phytophthora fragariae indicates pathogenicity is determined by transcriptional variation in three key races.</title>
        <authorList>
            <person name="Adams T.M."/>
            <person name="Armitage A.D."/>
            <person name="Sobczyk M.K."/>
            <person name="Bates H.J."/>
            <person name="Dunwell J.M."/>
            <person name="Nellist C.F."/>
            <person name="Harrison R.J."/>
        </authorList>
    </citation>
    <scope>NUCLEOTIDE SEQUENCE [LARGE SCALE GENOMIC DNA]</scope>
    <source>
        <strain evidence="9 12">A4</strain>
        <strain evidence="8 13">BC-1</strain>
        <strain evidence="7 11">NOV-27</strain>
        <strain evidence="6 14">NOV-5</strain>
        <strain evidence="5 15">NOV-71</strain>
        <strain evidence="2 10">NOV-9</strain>
        <strain evidence="4 17">ONT-3</strain>
        <strain evidence="3 16">SCRP245</strain>
    </source>
</reference>
<dbReference type="EMBL" id="QXGE01000014">
    <property type="protein sequence ID" value="KAE9329861.1"/>
    <property type="molecule type" value="Genomic_DNA"/>
</dbReference>
<evidence type="ECO:0000313" key="8">
    <source>
        <dbReference type="EMBL" id="KAE9257493.1"/>
    </source>
</evidence>
<dbReference type="Proteomes" id="UP000441208">
    <property type="component" value="Unassembled WGS sequence"/>
</dbReference>
<evidence type="ECO:0000313" key="5">
    <source>
        <dbReference type="EMBL" id="KAE9140179.1"/>
    </source>
</evidence>
<evidence type="ECO:0000313" key="4">
    <source>
        <dbReference type="EMBL" id="KAE9139502.1"/>
    </source>
</evidence>
<evidence type="ECO:0000256" key="1">
    <source>
        <dbReference type="SAM" id="MobiDB-lite"/>
    </source>
</evidence>
<dbReference type="EMBL" id="QXGB01000014">
    <property type="protein sequence ID" value="KAE9237398.1"/>
    <property type="molecule type" value="Genomic_DNA"/>
</dbReference>
<dbReference type="Proteomes" id="UP000488956">
    <property type="component" value="Unassembled WGS sequence"/>
</dbReference>
<dbReference type="EMBL" id="QXFZ01000016">
    <property type="protein sequence ID" value="KAE9140179.1"/>
    <property type="molecule type" value="Genomic_DNA"/>
</dbReference>
<gene>
    <name evidence="9" type="ORF">PF001_g691</name>
    <name evidence="8" type="ORF">PF002_g981</name>
    <name evidence="7" type="ORF">PF005_g663</name>
    <name evidence="6" type="ORF">PF006_g478</name>
    <name evidence="5" type="ORF">PF007_g754</name>
    <name evidence="2" type="ORF">PF009_g894</name>
    <name evidence="4" type="ORF">PF010_g552</name>
    <name evidence="3" type="ORF">PF011_g2287</name>
</gene>
<proteinExistence type="predicted"/>
<evidence type="ECO:0000313" key="6">
    <source>
        <dbReference type="EMBL" id="KAE9155558.1"/>
    </source>
</evidence>
<evidence type="ECO:0000313" key="16">
    <source>
        <dbReference type="Proteomes" id="UP000460718"/>
    </source>
</evidence>
<evidence type="ECO:0000313" key="12">
    <source>
        <dbReference type="Proteomes" id="UP000437068"/>
    </source>
</evidence>
<dbReference type="EMBL" id="QXGF01000019">
    <property type="protein sequence ID" value="KAE8949554.1"/>
    <property type="molecule type" value="Genomic_DNA"/>
</dbReference>
<evidence type="ECO:0000313" key="13">
    <source>
        <dbReference type="Proteomes" id="UP000440367"/>
    </source>
</evidence>
<dbReference type="Proteomes" id="UP000429523">
    <property type="component" value="Unassembled WGS sequence"/>
</dbReference>
<evidence type="ECO:0000313" key="11">
    <source>
        <dbReference type="Proteomes" id="UP000433483"/>
    </source>
</evidence>
<dbReference type="AlphaFoldDB" id="A0A6A3FTP6"/>
<comment type="caution">
    <text evidence="2">The sequence shown here is derived from an EMBL/GenBank/DDBJ whole genome shotgun (WGS) entry which is preliminary data.</text>
</comment>
<organism evidence="2 10">
    <name type="scientific">Phytophthora fragariae</name>
    <dbReference type="NCBI Taxonomy" id="53985"/>
    <lineage>
        <taxon>Eukaryota</taxon>
        <taxon>Sar</taxon>
        <taxon>Stramenopiles</taxon>
        <taxon>Oomycota</taxon>
        <taxon>Peronosporomycetes</taxon>
        <taxon>Peronosporales</taxon>
        <taxon>Peronosporaceae</taxon>
        <taxon>Phytophthora</taxon>
    </lineage>
</organism>
<evidence type="ECO:0000313" key="15">
    <source>
        <dbReference type="Proteomes" id="UP000441208"/>
    </source>
</evidence>
<evidence type="ECO:0000313" key="2">
    <source>
        <dbReference type="EMBL" id="KAE8949554.1"/>
    </source>
</evidence>
<dbReference type="Proteomes" id="UP000440732">
    <property type="component" value="Unassembled WGS sequence"/>
</dbReference>
<keyword evidence="11" id="KW-1185">Reference proteome</keyword>
<dbReference type="Proteomes" id="UP000437068">
    <property type="component" value="Unassembled WGS sequence"/>
</dbReference>
<dbReference type="EMBL" id="QXGD01000022">
    <property type="protein sequence ID" value="KAE9257493.1"/>
    <property type="molecule type" value="Genomic_DNA"/>
</dbReference>
<dbReference type="EMBL" id="QXFW01000068">
    <property type="protein sequence ID" value="KAE9026926.1"/>
    <property type="molecule type" value="Genomic_DNA"/>
</dbReference>
<protein>
    <submittedName>
        <fullName evidence="2">Uncharacterized protein</fullName>
    </submittedName>
</protein>
<evidence type="ECO:0000313" key="9">
    <source>
        <dbReference type="EMBL" id="KAE9329861.1"/>
    </source>
</evidence>